<dbReference type="SUPFAM" id="SSF51735">
    <property type="entry name" value="NAD(P)-binding Rossmann-fold domains"/>
    <property type="match status" value="1"/>
</dbReference>
<evidence type="ECO:0000259" key="2">
    <source>
        <dbReference type="Pfam" id="PF00725"/>
    </source>
</evidence>
<dbReference type="Proteomes" id="UP000597338">
    <property type="component" value="Unassembled WGS sequence"/>
</dbReference>
<dbReference type="InterPro" id="IPR008927">
    <property type="entry name" value="6-PGluconate_DH-like_C_sf"/>
</dbReference>
<dbReference type="InterPro" id="IPR006176">
    <property type="entry name" value="3-OHacyl-CoA_DH_NAD-bd"/>
</dbReference>
<evidence type="ECO:0008006" key="6">
    <source>
        <dbReference type="Google" id="ProtNLM"/>
    </source>
</evidence>
<accession>A0ABQ1KYW9</accession>
<comment type="caution">
    <text evidence="4">The sequence shown here is derived from an EMBL/GenBank/DDBJ whole genome shotgun (WGS) entry which is preliminary data.</text>
</comment>
<evidence type="ECO:0000313" key="5">
    <source>
        <dbReference type="Proteomes" id="UP000597338"/>
    </source>
</evidence>
<dbReference type="Pfam" id="PF00725">
    <property type="entry name" value="3HCDH"/>
    <property type="match status" value="1"/>
</dbReference>
<dbReference type="PANTHER" id="PTHR48075:SF5">
    <property type="entry name" value="3-HYDROXYBUTYRYL-COA DEHYDROGENASE"/>
    <property type="match status" value="1"/>
</dbReference>
<dbReference type="InterPro" id="IPR036291">
    <property type="entry name" value="NAD(P)-bd_dom_sf"/>
</dbReference>
<reference evidence="5" key="1">
    <citation type="journal article" date="2019" name="Int. J. Syst. Evol. Microbiol.">
        <title>The Global Catalogue of Microorganisms (GCM) 10K type strain sequencing project: providing services to taxonomists for standard genome sequencing and annotation.</title>
        <authorList>
            <consortium name="The Broad Institute Genomics Platform"/>
            <consortium name="The Broad Institute Genome Sequencing Center for Infectious Disease"/>
            <person name="Wu L."/>
            <person name="Ma J."/>
        </authorList>
    </citation>
    <scope>NUCLEOTIDE SEQUENCE [LARGE SCALE GENOMIC DNA]</scope>
    <source>
        <strain evidence="5">CGMCC 1.15342</strain>
    </source>
</reference>
<dbReference type="InterPro" id="IPR013328">
    <property type="entry name" value="6PGD_dom2"/>
</dbReference>
<dbReference type="Gene3D" id="1.10.1040.10">
    <property type="entry name" value="N-(1-d-carboxylethyl)-l-norvaline Dehydrogenase, domain 2"/>
    <property type="match status" value="1"/>
</dbReference>
<evidence type="ECO:0000259" key="3">
    <source>
        <dbReference type="Pfam" id="PF02737"/>
    </source>
</evidence>
<dbReference type="PANTHER" id="PTHR48075">
    <property type="entry name" value="3-HYDROXYACYL-COA DEHYDROGENASE FAMILY PROTEIN"/>
    <property type="match status" value="1"/>
</dbReference>
<feature type="domain" description="3-hydroxyacyl-CoA dehydrogenase NAD binding" evidence="3">
    <location>
        <begin position="53"/>
        <end position="175"/>
    </location>
</feature>
<feature type="domain" description="3-hydroxyacyl-CoA dehydrogenase C-terminal" evidence="2">
    <location>
        <begin position="181"/>
        <end position="259"/>
    </location>
</feature>
<name>A0ABQ1KYW9_9SPHI</name>
<dbReference type="InterPro" id="IPR006108">
    <property type="entry name" value="3HC_DH_C"/>
</dbReference>
<evidence type="ECO:0000313" key="4">
    <source>
        <dbReference type="EMBL" id="GGC13818.1"/>
    </source>
</evidence>
<dbReference type="RefSeq" id="WP_188746469.1">
    <property type="nucleotide sequence ID" value="NZ_BMIK01000001.1"/>
</dbReference>
<organism evidence="4 5">
    <name type="scientific">Parapedobacter defluvii</name>
    <dbReference type="NCBI Taxonomy" id="2045106"/>
    <lineage>
        <taxon>Bacteria</taxon>
        <taxon>Pseudomonadati</taxon>
        <taxon>Bacteroidota</taxon>
        <taxon>Sphingobacteriia</taxon>
        <taxon>Sphingobacteriales</taxon>
        <taxon>Sphingobacteriaceae</taxon>
        <taxon>Parapedobacter</taxon>
    </lineage>
</organism>
<dbReference type="SUPFAM" id="SSF48179">
    <property type="entry name" value="6-phosphogluconate dehydrogenase C-terminal domain-like"/>
    <property type="match status" value="1"/>
</dbReference>
<keyword evidence="5" id="KW-1185">Reference proteome</keyword>
<proteinExistence type="predicted"/>
<sequence length="293" mass="33384">MAQMIEETNKPLPPLLIVGDGKLAYSVVGNALRAGHETTLLTSDADAAYRAVAQAIPERMKKLILWEDWPVALPHEWVVAVTEECSDIKQRLIRRLEDCVSDHAIIAINMEGIPLEELQASGRHPERILGLNWCYPADLTFFLEIICNEETDPEHVRTLEAMAKTAWEKDPYTVKSGFSVRARMMAAWAREAFYLVENNYASMESIDRACRNDAGYYLPFAGNFRYMDLMGTYAYGVVMKDLNPELSKATVLPASVVDDFPDYGVDHPEHWEKIVRKFSEEIRELILKYPHET</sequence>
<gene>
    <name evidence="4" type="ORF">GCM10011386_01870</name>
</gene>
<dbReference type="Pfam" id="PF02737">
    <property type="entry name" value="3HCDH_N"/>
    <property type="match status" value="1"/>
</dbReference>
<evidence type="ECO:0000256" key="1">
    <source>
        <dbReference type="ARBA" id="ARBA00023002"/>
    </source>
</evidence>
<dbReference type="Gene3D" id="3.40.50.720">
    <property type="entry name" value="NAD(P)-binding Rossmann-like Domain"/>
    <property type="match status" value="1"/>
</dbReference>
<keyword evidence="1" id="KW-0560">Oxidoreductase</keyword>
<dbReference type="EMBL" id="BMIK01000001">
    <property type="protein sequence ID" value="GGC13818.1"/>
    <property type="molecule type" value="Genomic_DNA"/>
</dbReference>
<protein>
    <recommendedName>
        <fullName evidence="6">3-hydroxyacyl-CoA dehydrogenase</fullName>
    </recommendedName>
</protein>